<organism evidence="2 3">
    <name type="scientific">Hermanssonia centrifuga</name>
    <dbReference type="NCBI Taxonomy" id="98765"/>
    <lineage>
        <taxon>Eukaryota</taxon>
        <taxon>Fungi</taxon>
        <taxon>Dikarya</taxon>
        <taxon>Basidiomycota</taxon>
        <taxon>Agaricomycotina</taxon>
        <taxon>Agaricomycetes</taxon>
        <taxon>Polyporales</taxon>
        <taxon>Meruliaceae</taxon>
        <taxon>Hermanssonia</taxon>
    </lineage>
</organism>
<sequence length="48" mass="5105">MQLSLFTVLVLIASLWSVAAVPAAKPDAELEDGGDSADLDFNQCYTDC</sequence>
<evidence type="ECO:0000256" key="1">
    <source>
        <dbReference type="SAM" id="SignalP"/>
    </source>
</evidence>
<feature type="signal peptide" evidence="1">
    <location>
        <begin position="1"/>
        <end position="20"/>
    </location>
</feature>
<evidence type="ECO:0000313" key="2">
    <source>
        <dbReference type="EMBL" id="THG96103.1"/>
    </source>
</evidence>
<gene>
    <name evidence="2" type="ORF">EW026_g5675</name>
</gene>
<feature type="chain" id="PRO_5020480000" evidence="1">
    <location>
        <begin position="21"/>
        <end position="48"/>
    </location>
</feature>
<evidence type="ECO:0000313" key="3">
    <source>
        <dbReference type="Proteomes" id="UP000309038"/>
    </source>
</evidence>
<proteinExistence type="predicted"/>
<reference evidence="2 3" key="1">
    <citation type="submission" date="2019-02" db="EMBL/GenBank/DDBJ databases">
        <title>Genome sequencing of the rare red list fungi Phlebia centrifuga.</title>
        <authorList>
            <person name="Buettner E."/>
            <person name="Kellner H."/>
        </authorList>
    </citation>
    <scope>NUCLEOTIDE SEQUENCE [LARGE SCALE GENOMIC DNA]</scope>
    <source>
        <strain evidence="2 3">DSM 108282</strain>
    </source>
</reference>
<comment type="caution">
    <text evidence="2">The sequence shown here is derived from an EMBL/GenBank/DDBJ whole genome shotgun (WGS) entry which is preliminary data.</text>
</comment>
<keyword evidence="1" id="KW-0732">Signal</keyword>
<name>A0A4S4KDN8_9APHY</name>
<dbReference type="AlphaFoldDB" id="A0A4S4KDN8"/>
<dbReference type="EMBL" id="SGPJ01000262">
    <property type="protein sequence ID" value="THG96103.1"/>
    <property type="molecule type" value="Genomic_DNA"/>
</dbReference>
<accession>A0A4S4KDN8</accession>
<protein>
    <submittedName>
        <fullName evidence="2">Uncharacterized protein</fullName>
    </submittedName>
</protein>
<dbReference type="Proteomes" id="UP000309038">
    <property type="component" value="Unassembled WGS sequence"/>
</dbReference>
<keyword evidence="3" id="KW-1185">Reference proteome</keyword>